<dbReference type="PRINTS" id="PR00406">
    <property type="entry name" value="CYTB5RDTASE"/>
</dbReference>
<evidence type="ECO:0000256" key="5">
    <source>
        <dbReference type="ARBA" id="ARBA00022827"/>
    </source>
</evidence>
<comment type="cofactor">
    <cofactor evidence="1 10">
        <name>FAD</name>
        <dbReference type="ChEBI" id="CHEBI:57692"/>
    </cofactor>
</comment>
<reference evidence="12" key="1">
    <citation type="submission" date="2017-08" db="EMBL/GenBank/DDBJ databases">
        <authorList>
            <person name="Polle J.E."/>
            <person name="Barry K."/>
            <person name="Cushman J."/>
            <person name="Schmutz J."/>
            <person name="Tran D."/>
            <person name="Hathwaick L.T."/>
            <person name="Yim W.C."/>
            <person name="Jenkins J."/>
            <person name="Mckie-Krisberg Z.M."/>
            <person name="Prochnik S."/>
            <person name="Lindquist E."/>
            <person name="Dockter R.B."/>
            <person name="Adam C."/>
            <person name="Molina H."/>
            <person name="Bunkerborg J."/>
            <person name="Jin E."/>
            <person name="Buchheim M."/>
            <person name="Magnuson J."/>
        </authorList>
    </citation>
    <scope>NUCLEOTIDE SEQUENCE</scope>
    <source>
        <strain evidence="12">CCAP 19/18</strain>
    </source>
</reference>
<dbReference type="InterPro" id="IPR001433">
    <property type="entry name" value="OxRdtase_FAD/NAD-bd"/>
</dbReference>
<dbReference type="EMBL" id="MU069990">
    <property type="protein sequence ID" value="KAF5830962.1"/>
    <property type="molecule type" value="Genomic_DNA"/>
</dbReference>
<evidence type="ECO:0000256" key="8">
    <source>
        <dbReference type="ARBA" id="ARBA00023128"/>
    </source>
</evidence>
<comment type="caution">
    <text evidence="12">The sequence shown here is derived from an EMBL/GenBank/DDBJ whole genome shotgun (WGS) entry which is preliminary data.</text>
</comment>
<evidence type="ECO:0000313" key="13">
    <source>
        <dbReference type="Proteomes" id="UP000815325"/>
    </source>
</evidence>
<dbReference type="Pfam" id="PF00970">
    <property type="entry name" value="FAD_binding_6"/>
    <property type="match status" value="1"/>
</dbReference>
<dbReference type="Proteomes" id="UP000815325">
    <property type="component" value="Unassembled WGS sequence"/>
</dbReference>
<dbReference type="InterPro" id="IPR001834">
    <property type="entry name" value="CBR-like"/>
</dbReference>
<dbReference type="EC" id="1.6.2.2" evidence="10"/>
<evidence type="ECO:0000256" key="6">
    <source>
        <dbReference type="ARBA" id="ARBA00023002"/>
    </source>
</evidence>
<keyword evidence="4 10" id="KW-0285">Flavoprotein</keyword>
<dbReference type="PANTHER" id="PTHR19370">
    <property type="entry name" value="NADH-CYTOCHROME B5 REDUCTASE"/>
    <property type="match status" value="1"/>
</dbReference>
<dbReference type="InterPro" id="IPR001709">
    <property type="entry name" value="Flavoprot_Pyr_Nucl_cyt_Rdtase"/>
</dbReference>
<dbReference type="PANTHER" id="PTHR19370:SF171">
    <property type="entry name" value="NADH-CYTOCHROME B5 REDUCTASE 2"/>
    <property type="match status" value="1"/>
</dbReference>
<dbReference type="InterPro" id="IPR017927">
    <property type="entry name" value="FAD-bd_FR_type"/>
</dbReference>
<evidence type="ECO:0000256" key="7">
    <source>
        <dbReference type="ARBA" id="ARBA00023027"/>
    </source>
</evidence>
<dbReference type="SUPFAM" id="SSF63380">
    <property type="entry name" value="Riboflavin synthase domain-like"/>
    <property type="match status" value="1"/>
</dbReference>
<dbReference type="CDD" id="cd06183">
    <property type="entry name" value="cyt_b5_reduct_like"/>
    <property type="match status" value="1"/>
</dbReference>
<evidence type="ECO:0000256" key="4">
    <source>
        <dbReference type="ARBA" id="ARBA00022630"/>
    </source>
</evidence>
<evidence type="ECO:0000256" key="9">
    <source>
        <dbReference type="ARBA" id="ARBA00047682"/>
    </source>
</evidence>
<feature type="domain" description="FAD-binding FR-type" evidence="11">
    <location>
        <begin position="59"/>
        <end position="168"/>
    </location>
</feature>
<name>A0ABQ7G8P0_DUNSA</name>
<keyword evidence="8" id="KW-0496">Mitochondrion</keyword>
<comment type="catalytic activity">
    <reaction evidence="9 10">
        <text>2 Fe(III)-[cytochrome b5] + NADH = 2 Fe(II)-[cytochrome b5] + NAD(+) + H(+)</text>
        <dbReference type="Rhea" id="RHEA:46680"/>
        <dbReference type="Rhea" id="RHEA-COMP:10438"/>
        <dbReference type="Rhea" id="RHEA-COMP:10439"/>
        <dbReference type="ChEBI" id="CHEBI:15378"/>
        <dbReference type="ChEBI" id="CHEBI:29033"/>
        <dbReference type="ChEBI" id="CHEBI:29034"/>
        <dbReference type="ChEBI" id="CHEBI:57540"/>
        <dbReference type="ChEBI" id="CHEBI:57945"/>
        <dbReference type="EC" id="1.6.2.2"/>
    </reaction>
</comment>
<sequence>MLPFVAKRYGAVLPSMAALSGAAAAMATQREENGGVVPRFLIPEMQAEAAQPKGALNPNEFKPFKVIEKENVTKNTVHLRFELPNNQVSGLNVASCLVTRGLIKENPDDVNAKAVVRPYTPTTPPDTRGHLDLIVKVYPTGKMSKLIGNLNVGDTLEMKGPIPKYPYSPNCKKNIGMVAGGTGLTPMLQVIDAVLANPEDKTKLTLVYANQTPGDIILKDRLDALAAQHPDRFSVHYVVDRPGWLGMFWKGSVGYITKDLLKQHMPAPDKDNLVMVCGPPPMMEAISGNKDKNFQQGELKGALKDIGYDESMVYKF</sequence>
<proteinExistence type="inferred from homology"/>
<accession>A0ABQ7G8P0</accession>
<dbReference type="InterPro" id="IPR008333">
    <property type="entry name" value="Cbr1-like_FAD-bd_dom"/>
</dbReference>
<protein>
    <recommendedName>
        <fullName evidence="10">NADH-cytochrome b5 reductase</fullName>
        <ecNumber evidence="10">1.6.2.2</ecNumber>
    </recommendedName>
</protein>
<evidence type="ECO:0000313" key="12">
    <source>
        <dbReference type="EMBL" id="KAF5830962.1"/>
    </source>
</evidence>
<comment type="subcellular location">
    <subcellularLocation>
        <location evidence="2">Mitochondrion</location>
    </subcellularLocation>
</comment>
<dbReference type="SUPFAM" id="SSF52343">
    <property type="entry name" value="Ferredoxin reductase-like, C-terminal NADP-linked domain"/>
    <property type="match status" value="1"/>
</dbReference>
<evidence type="ECO:0000256" key="3">
    <source>
        <dbReference type="ARBA" id="ARBA00006105"/>
    </source>
</evidence>
<evidence type="ECO:0000256" key="2">
    <source>
        <dbReference type="ARBA" id="ARBA00004173"/>
    </source>
</evidence>
<dbReference type="InterPro" id="IPR039261">
    <property type="entry name" value="FNR_nucleotide-bd"/>
</dbReference>
<gene>
    <name evidence="12" type="ORF">DUNSADRAFT_13793</name>
</gene>
<organism evidence="12 13">
    <name type="scientific">Dunaliella salina</name>
    <name type="common">Green alga</name>
    <name type="synonym">Protococcus salinus</name>
    <dbReference type="NCBI Taxonomy" id="3046"/>
    <lineage>
        <taxon>Eukaryota</taxon>
        <taxon>Viridiplantae</taxon>
        <taxon>Chlorophyta</taxon>
        <taxon>core chlorophytes</taxon>
        <taxon>Chlorophyceae</taxon>
        <taxon>CS clade</taxon>
        <taxon>Chlamydomonadales</taxon>
        <taxon>Dunaliellaceae</taxon>
        <taxon>Dunaliella</taxon>
    </lineage>
</organism>
<comment type="similarity">
    <text evidence="3 10">Belongs to the flavoprotein pyridine nucleotide cytochrome reductase family.</text>
</comment>
<evidence type="ECO:0000256" key="10">
    <source>
        <dbReference type="RuleBase" id="RU361226"/>
    </source>
</evidence>
<keyword evidence="6 10" id="KW-0560">Oxidoreductase</keyword>
<dbReference type="PROSITE" id="PS51384">
    <property type="entry name" value="FAD_FR"/>
    <property type="match status" value="1"/>
</dbReference>
<evidence type="ECO:0000259" key="11">
    <source>
        <dbReference type="PROSITE" id="PS51384"/>
    </source>
</evidence>
<dbReference type="PRINTS" id="PR00371">
    <property type="entry name" value="FPNCR"/>
</dbReference>
<keyword evidence="13" id="KW-1185">Reference proteome</keyword>
<dbReference type="Gene3D" id="2.40.30.10">
    <property type="entry name" value="Translation factors"/>
    <property type="match status" value="1"/>
</dbReference>
<dbReference type="Gene3D" id="3.40.50.80">
    <property type="entry name" value="Nucleotide-binding domain of ferredoxin-NADP reductase (FNR) module"/>
    <property type="match status" value="1"/>
</dbReference>
<dbReference type="Pfam" id="PF00175">
    <property type="entry name" value="NAD_binding_1"/>
    <property type="match status" value="1"/>
</dbReference>
<dbReference type="InterPro" id="IPR017938">
    <property type="entry name" value="Riboflavin_synthase-like_b-brl"/>
</dbReference>
<keyword evidence="7 10" id="KW-0520">NAD</keyword>
<evidence type="ECO:0000256" key="1">
    <source>
        <dbReference type="ARBA" id="ARBA00001974"/>
    </source>
</evidence>
<keyword evidence="5 10" id="KW-0274">FAD</keyword>